<evidence type="ECO:0000256" key="2">
    <source>
        <dbReference type="ARBA" id="ARBA00022692"/>
    </source>
</evidence>
<evidence type="ECO:0000256" key="1">
    <source>
        <dbReference type="ARBA" id="ARBA00004141"/>
    </source>
</evidence>
<feature type="transmembrane region" description="Helical" evidence="5">
    <location>
        <begin position="450"/>
        <end position="469"/>
    </location>
</feature>
<evidence type="ECO:0000313" key="8">
    <source>
        <dbReference type="Proteomes" id="UP000095488"/>
    </source>
</evidence>
<dbReference type="InterPro" id="IPR049453">
    <property type="entry name" value="Memb_transporter_dom"/>
</dbReference>
<evidence type="ECO:0000256" key="5">
    <source>
        <dbReference type="SAM" id="Phobius"/>
    </source>
</evidence>
<keyword evidence="4 5" id="KW-0472">Membrane</keyword>
<gene>
    <name evidence="7" type="primary">yccS_3</name>
    <name evidence="7" type="ORF">ERS852473_00488</name>
</gene>
<dbReference type="RefSeq" id="WP_055257386.1">
    <property type="nucleotide sequence ID" value="NZ_CABIXL010000002.1"/>
</dbReference>
<dbReference type="Pfam" id="PF13515">
    <property type="entry name" value="FUSC_2"/>
    <property type="match status" value="1"/>
</dbReference>
<accession>A0ABP2ARY0</accession>
<keyword evidence="8" id="KW-1185">Reference proteome</keyword>
<organism evidence="7 8">
    <name type="scientific">Sarcina ventriculi</name>
    <name type="common">Clostridium ventriculi</name>
    <dbReference type="NCBI Taxonomy" id="1267"/>
    <lineage>
        <taxon>Bacteria</taxon>
        <taxon>Bacillati</taxon>
        <taxon>Bacillota</taxon>
        <taxon>Clostridia</taxon>
        <taxon>Eubacteriales</taxon>
        <taxon>Clostridiaceae</taxon>
        <taxon>Sarcina</taxon>
    </lineage>
</organism>
<name>A0ABP2ARY0_SARVE</name>
<keyword evidence="3 5" id="KW-1133">Transmembrane helix</keyword>
<feature type="transmembrane region" description="Helical" evidence="5">
    <location>
        <begin position="67"/>
        <end position="84"/>
    </location>
</feature>
<comment type="subcellular location">
    <subcellularLocation>
        <location evidence="1">Membrane</location>
        <topology evidence="1">Multi-pass membrane protein</topology>
    </subcellularLocation>
</comment>
<keyword evidence="2 5" id="KW-0812">Transmembrane</keyword>
<feature type="transmembrane region" description="Helical" evidence="5">
    <location>
        <begin position="114"/>
        <end position="130"/>
    </location>
</feature>
<evidence type="ECO:0000313" key="7">
    <source>
        <dbReference type="EMBL" id="CUN56398.1"/>
    </source>
</evidence>
<feature type="transmembrane region" description="Helical" evidence="5">
    <location>
        <begin position="38"/>
        <end position="55"/>
    </location>
</feature>
<proteinExistence type="predicted"/>
<evidence type="ECO:0000256" key="4">
    <source>
        <dbReference type="ARBA" id="ARBA00023136"/>
    </source>
</evidence>
<comment type="caution">
    <text evidence="7">The sequence shown here is derived from an EMBL/GenBank/DDBJ whole genome shotgun (WGS) entry which is preliminary data.</text>
</comment>
<feature type="transmembrane region" description="Helical" evidence="5">
    <location>
        <begin position="410"/>
        <end position="438"/>
    </location>
</feature>
<dbReference type="EMBL" id="CYZR01000002">
    <property type="protein sequence ID" value="CUN56398.1"/>
    <property type="molecule type" value="Genomic_DNA"/>
</dbReference>
<feature type="transmembrane region" description="Helical" evidence="5">
    <location>
        <begin position="475"/>
        <end position="494"/>
    </location>
</feature>
<feature type="transmembrane region" description="Helical" evidence="5">
    <location>
        <begin position="361"/>
        <end position="390"/>
    </location>
</feature>
<feature type="transmembrane region" description="Helical" evidence="5">
    <location>
        <begin position="136"/>
        <end position="156"/>
    </location>
</feature>
<evidence type="ECO:0000256" key="3">
    <source>
        <dbReference type="ARBA" id="ARBA00022989"/>
    </source>
</evidence>
<dbReference type="Proteomes" id="UP000095488">
    <property type="component" value="Unassembled WGS sequence"/>
</dbReference>
<protein>
    <submittedName>
        <fullName evidence="7">Inner membrane protein yccS</fullName>
    </submittedName>
</protein>
<evidence type="ECO:0000259" key="6">
    <source>
        <dbReference type="Pfam" id="PF13515"/>
    </source>
</evidence>
<reference evidence="7 8" key="1">
    <citation type="submission" date="2015-09" db="EMBL/GenBank/DDBJ databases">
        <authorList>
            <consortium name="Pathogen Informatics"/>
            <person name="Wu L."/>
            <person name="Ma J."/>
        </authorList>
    </citation>
    <scope>NUCLEOTIDE SEQUENCE [LARGE SCALE GENOMIC DNA]</scope>
    <source>
        <strain evidence="7 8">2789STDY5834858</strain>
    </source>
</reference>
<feature type="domain" description="Integral membrane bound transporter" evidence="6">
    <location>
        <begin position="369"/>
        <end position="487"/>
    </location>
</feature>
<sequence length="669" mass="79291">MKAIMTKFNIDNKNIFAKTLIYILGIIIFFGYWKFFGVSNAIIGFLIVNAATMLFHKDLTAKPLRNILKFLFIYFFIGICTFISSCNIYLGFFVNFFCIFFMVYTLFYDFKTTILPPFLLCYLILLRHPVTMNELPTRLLCLGIGSLFIVVSQLIINHNRSKKALRANLIGLVKEISLKIDALINNKDIRYDYVNVEKYIDNIVNILNERKDSRFCMENIDSIRLNFALYVERLNYSLDELYHPANDKIYKKFLKDLSTLMDKIIRFIETEDAIYLLILEIDEFTEKYETFLSFNYSAYELIQNMSMLKFSLSNFAKEKENCKCKSKISYFIPIPDMSMFKNILTLNFNFKSLKFTYAFRLSFLIAGSYFVVKFLNIPFGYWITITLFAVIQPYTENSRQRFLLRFRGTIIGIIIFMIITLFVPILSIKIVIYLLLYYMYLFFKNYDNKMACITPIVLGIFTLLGDNAYETSIYRFIYMAIGILIGYLGTKYLFPYNTLDSLKNFTKSYFNLSKDTITYAFNNKIDEELFKELNDRLIKGKLYEDKILLNNGSNNVKYIKDFTYNQRILMNNIYFLFYSLYKTPIDDSVLNQFKKEVNDIYKVNSRDYIEYDEETFLKQIRIKNKNNFNSIDSYQGKLVLINLNRIYSRLQISKDLGERIKIIIFTFYN</sequence>